<dbReference type="eggNOG" id="KOG1238">
    <property type="taxonomic scope" value="Eukaryota"/>
</dbReference>
<dbReference type="InterPro" id="IPR036188">
    <property type="entry name" value="FAD/NAD-bd_sf"/>
</dbReference>
<comment type="cofactor">
    <cofactor evidence="2">
        <name>FAD</name>
        <dbReference type="ChEBI" id="CHEBI:57692"/>
    </cofactor>
</comment>
<organism evidence="8 9">
    <name type="scientific">Magnaporthiopsis poae (strain ATCC 64411 / 73-15)</name>
    <name type="common">Kentucky bluegrass fungus</name>
    <name type="synonym">Magnaporthe poae</name>
    <dbReference type="NCBI Taxonomy" id="644358"/>
    <lineage>
        <taxon>Eukaryota</taxon>
        <taxon>Fungi</taxon>
        <taxon>Dikarya</taxon>
        <taxon>Ascomycota</taxon>
        <taxon>Pezizomycotina</taxon>
        <taxon>Sordariomycetes</taxon>
        <taxon>Sordariomycetidae</taxon>
        <taxon>Magnaporthales</taxon>
        <taxon>Magnaporthaceae</taxon>
        <taxon>Magnaporthiopsis</taxon>
    </lineage>
</organism>
<comment type="similarity">
    <text evidence="1 3">Belongs to the GMC oxidoreductase family.</text>
</comment>
<feature type="compositionally biased region" description="Polar residues" evidence="4">
    <location>
        <begin position="146"/>
        <end position="155"/>
    </location>
</feature>
<keyword evidence="9" id="KW-1185">Reference proteome</keyword>
<proteinExistence type="inferred from homology"/>
<dbReference type="Pfam" id="PF00732">
    <property type="entry name" value="GMC_oxred_N"/>
    <property type="match status" value="1"/>
</dbReference>
<dbReference type="InterPro" id="IPR000172">
    <property type="entry name" value="GMC_OxRdtase_N"/>
</dbReference>
<dbReference type="PANTHER" id="PTHR11552">
    <property type="entry name" value="GLUCOSE-METHANOL-CHOLINE GMC OXIDOREDUCTASE"/>
    <property type="match status" value="1"/>
</dbReference>
<evidence type="ECO:0000259" key="6">
    <source>
        <dbReference type="PROSITE" id="PS00624"/>
    </source>
</evidence>
<reference evidence="7" key="1">
    <citation type="submission" date="2010-05" db="EMBL/GenBank/DDBJ databases">
        <title>The Genome Sequence of Magnaporthe poae strain ATCC 64411.</title>
        <authorList>
            <consortium name="The Broad Institute Genome Sequencing Platform"/>
            <consortium name="Broad Institute Genome Sequencing Center for Infectious Disease"/>
            <person name="Ma L.-J."/>
            <person name="Dead R."/>
            <person name="Young S."/>
            <person name="Zeng Q."/>
            <person name="Koehrsen M."/>
            <person name="Alvarado L."/>
            <person name="Berlin A."/>
            <person name="Chapman S.B."/>
            <person name="Chen Z."/>
            <person name="Freedman E."/>
            <person name="Gellesch M."/>
            <person name="Goldberg J."/>
            <person name="Griggs A."/>
            <person name="Gujja S."/>
            <person name="Heilman E.R."/>
            <person name="Heiman D."/>
            <person name="Hepburn T."/>
            <person name="Howarth C."/>
            <person name="Jen D."/>
            <person name="Larson L."/>
            <person name="Mehta T."/>
            <person name="Neiman D."/>
            <person name="Pearson M."/>
            <person name="Roberts A."/>
            <person name="Saif S."/>
            <person name="Shea T."/>
            <person name="Shenoy N."/>
            <person name="Sisk P."/>
            <person name="Stolte C."/>
            <person name="Sykes S."/>
            <person name="Walk T."/>
            <person name="White J."/>
            <person name="Yandava C."/>
            <person name="Haas B."/>
            <person name="Nusbaum C."/>
            <person name="Birren B."/>
        </authorList>
    </citation>
    <scope>NUCLEOTIDE SEQUENCE</scope>
    <source>
        <strain evidence="7">ATCC 64411</strain>
    </source>
</reference>
<evidence type="ECO:0000256" key="4">
    <source>
        <dbReference type="SAM" id="MobiDB-lite"/>
    </source>
</evidence>
<dbReference type="EMBL" id="GL876966">
    <property type="protein sequence ID" value="KLU82807.1"/>
    <property type="molecule type" value="Genomic_DNA"/>
</dbReference>
<evidence type="ECO:0000256" key="2">
    <source>
        <dbReference type="PIRSR" id="PIRSR000137-2"/>
    </source>
</evidence>
<evidence type="ECO:0000256" key="1">
    <source>
        <dbReference type="ARBA" id="ARBA00010790"/>
    </source>
</evidence>
<dbReference type="PIRSF" id="PIRSF000137">
    <property type="entry name" value="Alcohol_oxidase"/>
    <property type="match status" value="1"/>
</dbReference>
<feature type="domain" description="Glucose-methanol-choline oxidoreductase N-terminal" evidence="6">
    <location>
        <begin position="261"/>
        <end position="275"/>
    </location>
</feature>
<dbReference type="Gene3D" id="3.30.560.10">
    <property type="entry name" value="Glucose Oxidase, domain 3"/>
    <property type="match status" value="1"/>
</dbReference>
<evidence type="ECO:0000259" key="5">
    <source>
        <dbReference type="PROSITE" id="PS00623"/>
    </source>
</evidence>
<dbReference type="GO" id="GO:0050660">
    <property type="term" value="F:flavin adenine dinucleotide binding"/>
    <property type="evidence" value="ECO:0007669"/>
    <property type="project" value="InterPro"/>
</dbReference>
<dbReference type="PROSITE" id="PS00623">
    <property type="entry name" value="GMC_OXRED_1"/>
    <property type="match status" value="1"/>
</dbReference>
<dbReference type="STRING" id="644358.A0A0C4DPU7"/>
<dbReference type="VEuPathDB" id="FungiDB:MAPG_01875"/>
<evidence type="ECO:0000313" key="9">
    <source>
        <dbReference type="Proteomes" id="UP000011715"/>
    </source>
</evidence>
<gene>
    <name evidence="7" type="ORF">MAPG_01875</name>
</gene>
<dbReference type="PROSITE" id="PS00624">
    <property type="entry name" value="GMC_OXRED_2"/>
    <property type="match status" value="1"/>
</dbReference>
<feature type="binding site" evidence="2">
    <location>
        <position position="221"/>
    </location>
    <ligand>
        <name>FAD</name>
        <dbReference type="ChEBI" id="CHEBI:57692"/>
    </ligand>
</feature>
<dbReference type="SUPFAM" id="SSF51905">
    <property type="entry name" value="FAD/NAD(P)-binding domain"/>
    <property type="match status" value="1"/>
</dbReference>
<feature type="region of interest" description="Disordered" evidence="4">
    <location>
        <begin position="134"/>
        <end position="155"/>
    </location>
</feature>
<dbReference type="GO" id="GO:0016614">
    <property type="term" value="F:oxidoreductase activity, acting on CH-OH group of donors"/>
    <property type="evidence" value="ECO:0007669"/>
    <property type="project" value="InterPro"/>
</dbReference>
<dbReference type="PANTHER" id="PTHR11552:SF123">
    <property type="entry name" value="GMC OXIDOREDUCTASE (AFU_ORTHOLOGUE AFUA_2G01770)-RELATED"/>
    <property type="match status" value="1"/>
</dbReference>
<reference evidence="8" key="5">
    <citation type="submission" date="2015-06" db="UniProtKB">
        <authorList>
            <consortium name="EnsemblFungi"/>
        </authorList>
    </citation>
    <scope>IDENTIFICATION</scope>
    <source>
        <strain evidence="8">ATCC 64411</strain>
    </source>
</reference>
<dbReference type="Proteomes" id="UP000011715">
    <property type="component" value="Unassembled WGS sequence"/>
</dbReference>
<reference evidence="8" key="4">
    <citation type="journal article" date="2015" name="G3 (Bethesda)">
        <title>Genome sequences of three phytopathogenic species of the Magnaporthaceae family of fungi.</title>
        <authorList>
            <person name="Okagaki L.H."/>
            <person name="Nunes C.C."/>
            <person name="Sailsbery J."/>
            <person name="Clay B."/>
            <person name="Brown D."/>
            <person name="John T."/>
            <person name="Oh Y."/>
            <person name="Young N."/>
            <person name="Fitzgerald M."/>
            <person name="Haas B.J."/>
            <person name="Zeng Q."/>
            <person name="Young S."/>
            <person name="Adiconis X."/>
            <person name="Fan L."/>
            <person name="Levin J.Z."/>
            <person name="Mitchell T.K."/>
            <person name="Okubara P.A."/>
            <person name="Farman M.L."/>
            <person name="Kohn L.M."/>
            <person name="Birren B."/>
            <person name="Ma L.-J."/>
            <person name="Dean R.A."/>
        </authorList>
    </citation>
    <scope>NUCLEOTIDE SEQUENCE</scope>
    <source>
        <strain evidence="8">ATCC 64411 / 73-15</strain>
    </source>
</reference>
<keyword evidence="2 3" id="KW-0274">FAD</keyword>
<protein>
    <recommendedName>
        <fullName evidence="5 6">Glucose-methanol-choline oxidoreductase N-terminal domain-containing protein</fullName>
    </recommendedName>
</protein>
<keyword evidence="3" id="KW-0285">Flavoprotein</keyword>
<dbReference type="SUPFAM" id="SSF54373">
    <property type="entry name" value="FAD-linked reductases, C-terminal domain"/>
    <property type="match status" value="1"/>
</dbReference>
<evidence type="ECO:0000313" key="8">
    <source>
        <dbReference type="EnsemblFungi" id="MAPG_01875T0"/>
    </source>
</evidence>
<dbReference type="OrthoDB" id="269227at2759"/>
<reference evidence="9" key="2">
    <citation type="submission" date="2010-05" db="EMBL/GenBank/DDBJ databases">
        <title>The genome sequence of Magnaporthe poae strain ATCC 64411.</title>
        <authorList>
            <person name="Ma L.-J."/>
            <person name="Dead R."/>
            <person name="Young S."/>
            <person name="Zeng Q."/>
            <person name="Koehrsen M."/>
            <person name="Alvarado L."/>
            <person name="Berlin A."/>
            <person name="Chapman S.B."/>
            <person name="Chen Z."/>
            <person name="Freedman E."/>
            <person name="Gellesch M."/>
            <person name="Goldberg J."/>
            <person name="Griggs A."/>
            <person name="Gujja S."/>
            <person name="Heilman E.R."/>
            <person name="Heiman D."/>
            <person name="Hepburn T."/>
            <person name="Howarth C."/>
            <person name="Jen D."/>
            <person name="Larson L."/>
            <person name="Mehta T."/>
            <person name="Neiman D."/>
            <person name="Pearson M."/>
            <person name="Roberts A."/>
            <person name="Saif S."/>
            <person name="Shea T."/>
            <person name="Shenoy N."/>
            <person name="Sisk P."/>
            <person name="Stolte C."/>
            <person name="Sykes S."/>
            <person name="Walk T."/>
            <person name="White J."/>
            <person name="Yandava C."/>
            <person name="Haas B."/>
            <person name="Nusbaum C."/>
            <person name="Birren B."/>
        </authorList>
    </citation>
    <scope>NUCLEOTIDE SEQUENCE [LARGE SCALE GENOMIC DNA]</scope>
    <source>
        <strain evidence="9">ATCC 64411 / 73-15</strain>
    </source>
</reference>
<reference evidence="7" key="3">
    <citation type="submission" date="2011-03" db="EMBL/GenBank/DDBJ databases">
        <title>Annotation of Magnaporthe poae ATCC 64411.</title>
        <authorList>
            <person name="Ma L.-J."/>
            <person name="Dead R."/>
            <person name="Young S.K."/>
            <person name="Zeng Q."/>
            <person name="Gargeya S."/>
            <person name="Fitzgerald M."/>
            <person name="Haas B."/>
            <person name="Abouelleil A."/>
            <person name="Alvarado L."/>
            <person name="Arachchi H.M."/>
            <person name="Berlin A."/>
            <person name="Brown A."/>
            <person name="Chapman S.B."/>
            <person name="Chen Z."/>
            <person name="Dunbar C."/>
            <person name="Freedman E."/>
            <person name="Gearin G."/>
            <person name="Gellesch M."/>
            <person name="Goldberg J."/>
            <person name="Griggs A."/>
            <person name="Gujja S."/>
            <person name="Heiman D."/>
            <person name="Howarth C."/>
            <person name="Larson L."/>
            <person name="Lui A."/>
            <person name="MacDonald P.J.P."/>
            <person name="Mehta T."/>
            <person name="Montmayeur A."/>
            <person name="Murphy C."/>
            <person name="Neiman D."/>
            <person name="Pearson M."/>
            <person name="Priest M."/>
            <person name="Roberts A."/>
            <person name="Saif S."/>
            <person name="Shea T."/>
            <person name="Shenoy N."/>
            <person name="Sisk P."/>
            <person name="Stolte C."/>
            <person name="Sykes S."/>
            <person name="Yandava C."/>
            <person name="Wortman J."/>
            <person name="Nusbaum C."/>
            <person name="Birren B."/>
        </authorList>
    </citation>
    <scope>NUCLEOTIDE SEQUENCE</scope>
    <source>
        <strain evidence="7">ATCC 64411</strain>
    </source>
</reference>
<feature type="domain" description="Glucose-methanol-choline oxidoreductase N-terminal" evidence="5">
    <location>
        <begin position="81"/>
        <end position="104"/>
    </location>
</feature>
<dbReference type="EnsemblFungi" id="MAPG_01875T0">
    <property type="protein sequence ID" value="MAPG_01875T0"/>
    <property type="gene ID" value="MAPG_01875"/>
</dbReference>
<dbReference type="InterPro" id="IPR007867">
    <property type="entry name" value="GMC_OxRtase_C"/>
</dbReference>
<dbReference type="Pfam" id="PF05199">
    <property type="entry name" value="GMC_oxred_C"/>
    <property type="match status" value="1"/>
</dbReference>
<dbReference type="AlphaFoldDB" id="A0A0C4DPU7"/>
<dbReference type="OMA" id="SDHMIFF"/>
<dbReference type="InterPro" id="IPR012132">
    <property type="entry name" value="GMC_OxRdtase"/>
</dbReference>
<evidence type="ECO:0000256" key="3">
    <source>
        <dbReference type="RuleBase" id="RU003968"/>
    </source>
</evidence>
<dbReference type="EMBL" id="ADBL01000464">
    <property type="status" value="NOT_ANNOTATED_CDS"/>
    <property type="molecule type" value="Genomic_DNA"/>
</dbReference>
<name>A0A0C4DPU7_MAGP6</name>
<accession>A0A0C4DPU7</accession>
<dbReference type="Gene3D" id="3.50.50.60">
    <property type="entry name" value="FAD/NAD(P)-binding domain"/>
    <property type="match status" value="1"/>
</dbReference>
<sequence length="547" mass="58984">MVAWDYIVVGGGIAGSALSSRLLGLNPSLRILLVEAGRNTSAIPGIEYANFGSPIGGTYDWGYSTTPQRYLDNRSVPATIGKGLGGGSLINGAWWVRGDEYDYNLWGKTVGDKRWSYDGLLPYMRKTETFFDTKTNPEAHGHSGPIKTQSVTSTNRSYPLRQPLLESWQQLGVHPIPGLDGDAGHPLGVGDAIENRDHGRRQLASLYYPLAGVEVVTDMAVARVLTATTKTSQGDGGVRATGVELANGTRIEGREIVLSAGAYHTPQILMLSGIGPRDVLDEQGIPVVLEQPDIGRHLHDHMFLSTRWQLRDPMAYGGITIESGNPLFQQPQYGLGLAVDFNTVTRLEKEGLAAAIQEDTGRAPGEDHPLLQNRSHICHTLHYSGAGASAIRMISIMLLTEARGFVGLRSSNISDAPVIDSNYLSTTVDRYAARQLVNQTLRLLASDETVLGRDVFAGEISDKPLTPSMSDEEIDAGIRARAYGSFHPAGTASMGKVVDASLRVMGVKGLRVVDTSVFPVPISGNLQVATYATAEQAAVIFHKERRA</sequence>
<evidence type="ECO:0000313" key="7">
    <source>
        <dbReference type="EMBL" id="KLU82807.1"/>
    </source>
</evidence>